<gene>
    <name evidence="2" type="ORF">ACJDUH_18970</name>
</gene>
<name>A0ABW8U2W9_9CLOT</name>
<dbReference type="RefSeq" id="WP_406766799.1">
    <property type="nucleotide sequence ID" value="NZ_JBJHZY010000006.1"/>
</dbReference>
<proteinExistence type="predicted"/>
<feature type="transmembrane region" description="Helical" evidence="1">
    <location>
        <begin position="12"/>
        <end position="28"/>
    </location>
</feature>
<evidence type="ECO:0000256" key="1">
    <source>
        <dbReference type="SAM" id="Phobius"/>
    </source>
</evidence>
<accession>A0ABW8U2W9</accession>
<keyword evidence="1" id="KW-0812">Transmembrane</keyword>
<evidence type="ECO:0000313" key="3">
    <source>
        <dbReference type="Proteomes" id="UP001623661"/>
    </source>
</evidence>
<protein>
    <submittedName>
        <fullName evidence="2">Uncharacterized protein</fullName>
    </submittedName>
</protein>
<keyword evidence="1" id="KW-0472">Membrane</keyword>
<sequence>MGRLFEPIGLYVYAIIFIIYSVILWFLPPLTKTKKQRFKVIFFAFWSLLFAAYYNIMKVPTLNYATNKYGIPQQQWIFIINFIGFMIMGIIVYTFFVSSRGIKSLKKDGIDLSDEEDEIIVKTQTGVVEDYQEIIKAEYNTIRYIPIYCLNIENDLIHSIQDSTFDIDSELTKIVEMYLNNKINSNENLSQISIIEANDLNNIKKDFKLNFLEFKKLEKKLKEKEGYINNSKDTKILIFPYLSLVSMNDNENNGNDNENNGSNNAIKYIVLSNNTEKLLTMEQWAISNVLRAFEGFLSKTILEIISTLDLEHLTDDAAIDND</sequence>
<feature type="transmembrane region" description="Helical" evidence="1">
    <location>
        <begin position="40"/>
        <end position="56"/>
    </location>
</feature>
<keyword evidence="3" id="KW-1185">Reference proteome</keyword>
<evidence type="ECO:0000313" key="2">
    <source>
        <dbReference type="EMBL" id="MFL0270167.1"/>
    </source>
</evidence>
<dbReference type="Proteomes" id="UP001623661">
    <property type="component" value="Unassembled WGS sequence"/>
</dbReference>
<reference evidence="2 3" key="1">
    <citation type="submission" date="2024-11" db="EMBL/GenBank/DDBJ databases">
        <authorList>
            <person name="Heng Y.C."/>
            <person name="Lim A.C.H."/>
            <person name="Lee J.K.Y."/>
            <person name="Kittelmann S."/>
        </authorList>
    </citation>
    <scope>NUCLEOTIDE SEQUENCE [LARGE SCALE GENOMIC DNA]</scope>
    <source>
        <strain evidence="2 3">WILCCON 0202</strain>
    </source>
</reference>
<comment type="caution">
    <text evidence="2">The sequence shown here is derived from an EMBL/GenBank/DDBJ whole genome shotgun (WGS) entry which is preliminary data.</text>
</comment>
<organism evidence="2 3">
    <name type="scientific">Candidatus Clostridium radicumherbarum</name>
    <dbReference type="NCBI Taxonomy" id="3381662"/>
    <lineage>
        <taxon>Bacteria</taxon>
        <taxon>Bacillati</taxon>
        <taxon>Bacillota</taxon>
        <taxon>Clostridia</taxon>
        <taxon>Eubacteriales</taxon>
        <taxon>Clostridiaceae</taxon>
        <taxon>Clostridium</taxon>
    </lineage>
</organism>
<feature type="transmembrane region" description="Helical" evidence="1">
    <location>
        <begin position="76"/>
        <end position="97"/>
    </location>
</feature>
<dbReference type="EMBL" id="JBJHZY010000006">
    <property type="protein sequence ID" value="MFL0270167.1"/>
    <property type="molecule type" value="Genomic_DNA"/>
</dbReference>
<keyword evidence="1" id="KW-1133">Transmembrane helix</keyword>